<evidence type="ECO:0000256" key="3">
    <source>
        <dbReference type="ARBA" id="ARBA00012575"/>
    </source>
</evidence>
<dbReference type="UniPathway" id="UPA00344"/>
<dbReference type="InterPro" id="IPR036522">
    <property type="entry name" value="MoaC_sf"/>
</dbReference>
<accession>A0A346Y2G0</accession>
<dbReference type="GO" id="GO:0061799">
    <property type="term" value="F:cyclic pyranopterin monophosphate synthase activity"/>
    <property type="evidence" value="ECO:0007669"/>
    <property type="project" value="UniProtKB-UniRule"/>
</dbReference>
<keyword evidence="5 6" id="KW-0456">Lyase</keyword>
<protein>
    <recommendedName>
        <fullName evidence="3 6">Cyclic pyranopterin monophosphate synthase</fullName>
        <ecNumber evidence="3 6">4.6.1.17</ecNumber>
    </recommendedName>
    <alternativeName>
        <fullName evidence="6">Molybdenum cofactor biosynthesis protein C</fullName>
    </alternativeName>
</protein>
<dbReference type="Proteomes" id="UP000264006">
    <property type="component" value="Chromosome"/>
</dbReference>
<evidence type="ECO:0000313" key="8">
    <source>
        <dbReference type="EMBL" id="AXV08657.1"/>
    </source>
</evidence>
<evidence type="ECO:0000256" key="2">
    <source>
        <dbReference type="ARBA" id="ARBA00005046"/>
    </source>
</evidence>
<dbReference type="EC" id="4.6.1.17" evidence="3 6"/>
<dbReference type="InterPro" id="IPR002820">
    <property type="entry name" value="Mopterin_CF_biosynth-C_dom"/>
</dbReference>
<dbReference type="RefSeq" id="WP_114592972.1">
    <property type="nucleotide sequence ID" value="NZ_CP031165.1"/>
</dbReference>
<dbReference type="SUPFAM" id="SSF55040">
    <property type="entry name" value="Molybdenum cofactor biosynthesis protein C, MoaC"/>
    <property type="match status" value="1"/>
</dbReference>
<feature type="binding site" evidence="6">
    <location>
        <begin position="77"/>
        <end position="79"/>
    </location>
    <ligand>
        <name>substrate</name>
    </ligand>
</feature>
<dbReference type="EMBL" id="CP031165">
    <property type="protein sequence ID" value="AXV08657.1"/>
    <property type="molecule type" value="Genomic_DNA"/>
</dbReference>
<evidence type="ECO:0000256" key="6">
    <source>
        <dbReference type="HAMAP-Rule" id="MF_01224"/>
    </source>
</evidence>
<sequence>MSEPRLTHLDEAGHARMVDVGDKDTTRRVAVASAALVLRPDTARMLVEGRLPKGDAIATARIAGIMAAKRTPDLIPLCHVVSLSGVEVEVEVDVDAGRCRITATATAADRTGVEMEALVAASTTALTLYDMTKAVERGAVVEHVRLESKTGGVRGDWHRDGAA</sequence>
<keyword evidence="9" id="KW-1185">Reference proteome</keyword>
<comment type="subunit">
    <text evidence="6">Homohexamer; trimer of dimers.</text>
</comment>
<feature type="active site" evidence="6">
    <location>
        <position position="130"/>
    </location>
</feature>
<evidence type="ECO:0000256" key="4">
    <source>
        <dbReference type="ARBA" id="ARBA00023150"/>
    </source>
</evidence>
<dbReference type="Pfam" id="PF01967">
    <property type="entry name" value="MoaC"/>
    <property type="match status" value="1"/>
</dbReference>
<comment type="similarity">
    <text evidence="6">Belongs to the MoaC family.</text>
</comment>
<proteinExistence type="inferred from homology"/>
<dbReference type="AlphaFoldDB" id="A0A346Y2G0"/>
<dbReference type="InterPro" id="IPR050105">
    <property type="entry name" value="MoCo_biosynth_MoaA/MoaC"/>
</dbReference>
<evidence type="ECO:0000256" key="1">
    <source>
        <dbReference type="ARBA" id="ARBA00001637"/>
    </source>
</evidence>
<reference evidence="8 9" key="1">
    <citation type="submission" date="2018-09" db="EMBL/GenBank/DDBJ databases">
        <title>Complete genome sequence of Euzebya sp. DY32-46 isolated from seawater of Pacific Ocean.</title>
        <authorList>
            <person name="Xu L."/>
            <person name="Wu Y.-H."/>
            <person name="Xu X.-W."/>
        </authorList>
    </citation>
    <scope>NUCLEOTIDE SEQUENCE [LARGE SCALE GENOMIC DNA]</scope>
    <source>
        <strain evidence="8 9">DY32-46</strain>
    </source>
</reference>
<dbReference type="KEGG" id="euz:DVS28_a3988"/>
<dbReference type="Gene3D" id="3.30.70.640">
    <property type="entry name" value="Molybdopterin cofactor biosynthesis C (MoaC) domain"/>
    <property type="match status" value="1"/>
</dbReference>
<comment type="pathway">
    <text evidence="2 6">Cofactor biosynthesis; molybdopterin biosynthesis.</text>
</comment>
<evidence type="ECO:0000256" key="5">
    <source>
        <dbReference type="ARBA" id="ARBA00023239"/>
    </source>
</evidence>
<comment type="catalytic activity">
    <reaction evidence="1 6">
        <text>(8S)-3',8-cyclo-7,8-dihydroguanosine 5'-triphosphate = cyclic pyranopterin phosphate + diphosphate</text>
        <dbReference type="Rhea" id="RHEA:49580"/>
        <dbReference type="ChEBI" id="CHEBI:33019"/>
        <dbReference type="ChEBI" id="CHEBI:59648"/>
        <dbReference type="ChEBI" id="CHEBI:131766"/>
        <dbReference type="EC" id="4.6.1.17"/>
    </reaction>
</comment>
<name>A0A346Y2G0_9ACTN</name>
<dbReference type="NCBIfam" id="TIGR00581">
    <property type="entry name" value="moaC"/>
    <property type="match status" value="1"/>
</dbReference>
<keyword evidence="4 6" id="KW-0501">Molybdenum cofactor biosynthesis</keyword>
<dbReference type="PANTHER" id="PTHR22960:SF29">
    <property type="entry name" value="CYCLIC PYRANOPTERIN MONOPHOSPHATE SYNTHASE"/>
    <property type="match status" value="1"/>
</dbReference>
<evidence type="ECO:0000313" key="9">
    <source>
        <dbReference type="Proteomes" id="UP000264006"/>
    </source>
</evidence>
<dbReference type="HAMAP" id="MF_01224_B">
    <property type="entry name" value="MoaC_B"/>
    <property type="match status" value="1"/>
</dbReference>
<feature type="domain" description="Molybdopterin cofactor biosynthesis C (MoaC)" evidence="7">
    <location>
        <begin position="17"/>
        <end position="152"/>
    </location>
</feature>
<gene>
    <name evidence="6" type="primary">moaC</name>
    <name evidence="8" type="ORF">DVS28_a3988</name>
</gene>
<dbReference type="InterPro" id="IPR023045">
    <property type="entry name" value="MoaC"/>
</dbReference>
<dbReference type="GO" id="GO:0006777">
    <property type="term" value="P:Mo-molybdopterin cofactor biosynthetic process"/>
    <property type="evidence" value="ECO:0007669"/>
    <property type="project" value="UniProtKB-UniRule"/>
</dbReference>
<dbReference type="PANTHER" id="PTHR22960">
    <property type="entry name" value="MOLYBDOPTERIN COFACTOR SYNTHESIS PROTEIN A"/>
    <property type="match status" value="1"/>
</dbReference>
<organism evidence="8 9">
    <name type="scientific">Euzebya pacifica</name>
    <dbReference type="NCBI Taxonomy" id="1608957"/>
    <lineage>
        <taxon>Bacteria</taxon>
        <taxon>Bacillati</taxon>
        <taxon>Actinomycetota</taxon>
        <taxon>Nitriliruptoria</taxon>
        <taxon>Euzebyales</taxon>
    </lineage>
</organism>
<dbReference type="InterPro" id="IPR047594">
    <property type="entry name" value="MoaC_bact/euk"/>
</dbReference>
<dbReference type="NCBIfam" id="NF006870">
    <property type="entry name" value="PRK09364.1"/>
    <property type="match status" value="1"/>
</dbReference>
<dbReference type="OrthoDB" id="9794429at2"/>
<evidence type="ECO:0000259" key="7">
    <source>
        <dbReference type="Pfam" id="PF01967"/>
    </source>
</evidence>
<feature type="binding site" evidence="6">
    <location>
        <begin position="115"/>
        <end position="116"/>
    </location>
    <ligand>
        <name>substrate</name>
    </ligand>
</feature>
<comment type="function">
    <text evidence="6">Catalyzes the conversion of (8S)-3',8-cyclo-7,8-dihydroguanosine 5'-triphosphate to cyclic pyranopterin monophosphate (cPMP).</text>
</comment>